<dbReference type="Gene3D" id="1.10.530.10">
    <property type="match status" value="1"/>
</dbReference>
<protein>
    <submittedName>
        <fullName evidence="3">Putative GH23: distantly related to lytic murein transglycosylase</fullName>
    </submittedName>
</protein>
<dbReference type="PROSITE" id="PS51257">
    <property type="entry name" value="PROKAR_LIPOPROTEIN"/>
    <property type="match status" value="1"/>
</dbReference>
<evidence type="ECO:0000313" key="3">
    <source>
        <dbReference type="EMBL" id="CRH07311.1"/>
    </source>
</evidence>
<dbReference type="EMBL" id="LO017727">
    <property type="protein sequence ID" value="CRH07311.1"/>
    <property type="molecule type" value="Genomic_DNA"/>
</dbReference>
<dbReference type="Pfam" id="PF19489">
    <property type="entry name" value="SLT_4"/>
    <property type="match status" value="1"/>
</dbReference>
<organism evidence="3">
    <name type="scientific">Magnetococcus massalia (strain MO-1)</name>
    <dbReference type="NCBI Taxonomy" id="451514"/>
    <lineage>
        <taxon>Bacteria</taxon>
        <taxon>Pseudomonadati</taxon>
        <taxon>Pseudomonadota</taxon>
        <taxon>Magnetococcia</taxon>
        <taxon>Magnetococcales</taxon>
        <taxon>Magnetococcaceae</taxon>
        <taxon>Magnetococcus</taxon>
    </lineage>
</organism>
<feature type="domain" description="Transglycosylase SLT" evidence="2">
    <location>
        <begin position="10"/>
        <end position="192"/>
    </location>
</feature>
<feature type="signal peptide" evidence="1">
    <location>
        <begin position="1"/>
        <end position="24"/>
    </location>
</feature>
<reference evidence="3" key="1">
    <citation type="submission" date="2015-04" db="EMBL/GenBank/DDBJ databases">
        <authorList>
            <person name="Syromyatnikov M.Y."/>
            <person name="Popov V.N."/>
        </authorList>
    </citation>
    <scope>NUCLEOTIDE SEQUENCE</scope>
    <source>
        <strain evidence="3">MO-1</strain>
    </source>
</reference>
<proteinExistence type="predicted"/>
<sequence length="205" mass="24065">MHNLQRLWLLVALLPLLLASCATLPPANLDDACMILEHESDWYKATRASEKRWGIPIHVQLAIVHQESRFRADARPPKRRLLWVIPWGRASSAKGYAQALDATWEWYKQKTGNRWAERDDFTDAVDFIGWYADISRKKLGISLNDTENQYLAYHEGHTGYARKNYKKKRWLTRVAKKVAVRSHRYQNQLNKCMNRLERGSRFLSL</sequence>
<evidence type="ECO:0000259" key="2">
    <source>
        <dbReference type="Pfam" id="PF19489"/>
    </source>
</evidence>
<feature type="chain" id="PRO_5013204408" evidence="1">
    <location>
        <begin position="25"/>
        <end position="205"/>
    </location>
</feature>
<dbReference type="CDD" id="cd00442">
    <property type="entry name" value="Lyz-like"/>
    <property type="match status" value="1"/>
</dbReference>
<gene>
    <name evidence="3" type="ORF">MAGMO_3171</name>
</gene>
<dbReference type="AlphaFoldDB" id="A0A1S7LN96"/>
<evidence type="ECO:0000256" key="1">
    <source>
        <dbReference type="SAM" id="SignalP"/>
    </source>
</evidence>
<dbReference type="InterPro" id="IPR045795">
    <property type="entry name" value="SLT_4"/>
</dbReference>
<name>A0A1S7LN96_MAGMO</name>
<keyword evidence="1" id="KW-0732">Signal</keyword>
<accession>A0A1S7LN96</accession>
<dbReference type="SUPFAM" id="SSF53955">
    <property type="entry name" value="Lysozyme-like"/>
    <property type="match status" value="1"/>
</dbReference>
<dbReference type="InterPro" id="IPR023346">
    <property type="entry name" value="Lysozyme-like_dom_sf"/>
</dbReference>